<keyword evidence="1 4" id="KW-0349">Heme</keyword>
<dbReference type="GO" id="GO:0020037">
    <property type="term" value="F:heme binding"/>
    <property type="evidence" value="ECO:0007669"/>
    <property type="project" value="UniProtKB-UniRule"/>
</dbReference>
<evidence type="ECO:0000256" key="3">
    <source>
        <dbReference type="ARBA" id="ARBA00023004"/>
    </source>
</evidence>
<proteinExistence type="inferred from homology"/>
<accession>A0A7R9QDC7</accession>
<evidence type="ECO:0000256" key="4">
    <source>
        <dbReference type="RuleBase" id="RU362121"/>
    </source>
</evidence>
<dbReference type="FunFam" id="3.10.120.10:FF:000001">
    <property type="entry name" value="Cytochrome b5 reductase 4"/>
    <property type="match status" value="1"/>
</dbReference>
<feature type="domain" description="Cytochrome b5 heme-binding" evidence="6">
    <location>
        <begin position="81"/>
        <end position="157"/>
    </location>
</feature>
<dbReference type="PANTHER" id="PTHR46237:SF1">
    <property type="entry name" value="CYTOCHROME B5 REDUCTASE 4"/>
    <property type="match status" value="1"/>
</dbReference>
<dbReference type="Proteomes" id="UP000728032">
    <property type="component" value="Unassembled WGS sequence"/>
</dbReference>
<gene>
    <name evidence="7" type="ORF">ONB1V03_LOCUS3119</name>
</gene>
<dbReference type="OrthoDB" id="260519at2759"/>
<dbReference type="EMBL" id="CAJPVJ010000854">
    <property type="protein sequence ID" value="CAG2163545.1"/>
    <property type="molecule type" value="Genomic_DNA"/>
</dbReference>
<dbReference type="GO" id="GO:0046872">
    <property type="term" value="F:metal ion binding"/>
    <property type="evidence" value="ECO:0007669"/>
    <property type="project" value="UniProtKB-UniRule"/>
</dbReference>
<sequence length="159" mass="17088">MDTDSNDSSKGAPKALSSTDRRPSIVLNDDLTDISGAEPTAGGNATGSGRTRVALKPGHSLMDWLKLCAKSPDLSGTGGQVTPVSVDELQKHNTVDDCWISIRGKVYNVTQYLDFHPGGVDEMMRGAGSDGTDLFNEIHKYVNFESMLKKCFVGPLIIE</sequence>
<dbReference type="AlphaFoldDB" id="A0A7R9QDC7"/>
<dbReference type="SMART" id="SM01117">
    <property type="entry name" value="Cyt-b5"/>
    <property type="match status" value="1"/>
</dbReference>
<protein>
    <recommendedName>
        <fullName evidence="6">Cytochrome b5 heme-binding domain-containing protein</fullName>
    </recommendedName>
</protein>
<dbReference type="PROSITE" id="PS50255">
    <property type="entry name" value="CYTOCHROME_B5_2"/>
    <property type="match status" value="1"/>
</dbReference>
<dbReference type="InterPro" id="IPR001199">
    <property type="entry name" value="Cyt_B5-like_heme/steroid-bd"/>
</dbReference>
<dbReference type="PROSITE" id="PS00191">
    <property type="entry name" value="CYTOCHROME_B5_1"/>
    <property type="match status" value="1"/>
</dbReference>
<dbReference type="EMBL" id="OC915679">
    <property type="protein sequence ID" value="CAD7641473.1"/>
    <property type="molecule type" value="Genomic_DNA"/>
</dbReference>
<dbReference type="GO" id="GO:0004128">
    <property type="term" value="F:cytochrome-b5 reductase activity, acting on NAD(P)H"/>
    <property type="evidence" value="ECO:0007669"/>
    <property type="project" value="TreeGrafter"/>
</dbReference>
<organism evidence="7">
    <name type="scientific">Oppiella nova</name>
    <dbReference type="NCBI Taxonomy" id="334625"/>
    <lineage>
        <taxon>Eukaryota</taxon>
        <taxon>Metazoa</taxon>
        <taxon>Ecdysozoa</taxon>
        <taxon>Arthropoda</taxon>
        <taxon>Chelicerata</taxon>
        <taxon>Arachnida</taxon>
        <taxon>Acari</taxon>
        <taxon>Acariformes</taxon>
        <taxon>Sarcoptiformes</taxon>
        <taxon>Oribatida</taxon>
        <taxon>Brachypylina</taxon>
        <taxon>Oppioidea</taxon>
        <taxon>Oppiidae</taxon>
        <taxon>Oppiella</taxon>
    </lineage>
</organism>
<keyword evidence="8" id="KW-1185">Reference proteome</keyword>
<dbReference type="GO" id="GO:0005737">
    <property type="term" value="C:cytoplasm"/>
    <property type="evidence" value="ECO:0007669"/>
    <property type="project" value="TreeGrafter"/>
</dbReference>
<dbReference type="SUPFAM" id="SSF55856">
    <property type="entry name" value="Cytochrome b5-like heme/steroid binding domain"/>
    <property type="match status" value="1"/>
</dbReference>
<feature type="region of interest" description="Disordered" evidence="5">
    <location>
        <begin position="1"/>
        <end position="52"/>
    </location>
</feature>
<keyword evidence="3 4" id="KW-0408">Iron</keyword>
<evidence type="ECO:0000313" key="8">
    <source>
        <dbReference type="Proteomes" id="UP000728032"/>
    </source>
</evidence>
<evidence type="ECO:0000256" key="1">
    <source>
        <dbReference type="ARBA" id="ARBA00022617"/>
    </source>
</evidence>
<name>A0A7R9QDC7_9ACAR</name>
<keyword evidence="2 4" id="KW-0479">Metal-binding</keyword>
<dbReference type="Gene3D" id="3.10.120.10">
    <property type="entry name" value="Cytochrome b5-like heme/steroid binding domain"/>
    <property type="match status" value="1"/>
</dbReference>
<evidence type="ECO:0000256" key="2">
    <source>
        <dbReference type="ARBA" id="ARBA00022723"/>
    </source>
</evidence>
<evidence type="ECO:0000313" key="7">
    <source>
        <dbReference type="EMBL" id="CAD7641473.1"/>
    </source>
</evidence>
<evidence type="ECO:0000256" key="5">
    <source>
        <dbReference type="SAM" id="MobiDB-lite"/>
    </source>
</evidence>
<dbReference type="PRINTS" id="PR00363">
    <property type="entry name" value="CYTOCHROMEB5"/>
</dbReference>
<dbReference type="Pfam" id="PF00173">
    <property type="entry name" value="Cyt-b5"/>
    <property type="match status" value="1"/>
</dbReference>
<reference evidence="7" key="1">
    <citation type="submission" date="2020-11" db="EMBL/GenBank/DDBJ databases">
        <authorList>
            <person name="Tran Van P."/>
        </authorList>
    </citation>
    <scope>NUCLEOTIDE SEQUENCE</scope>
</reference>
<dbReference type="PANTHER" id="PTHR46237">
    <property type="entry name" value="CYTOCHROME B5 REDUCTASE 4 FAMILY MEMBER"/>
    <property type="match status" value="1"/>
</dbReference>
<comment type="similarity">
    <text evidence="4">Belongs to the cytochrome b5 family.</text>
</comment>
<evidence type="ECO:0000259" key="6">
    <source>
        <dbReference type="PROSITE" id="PS50255"/>
    </source>
</evidence>
<dbReference type="InterPro" id="IPR036400">
    <property type="entry name" value="Cyt_B5-like_heme/steroid_sf"/>
</dbReference>
<dbReference type="InterPro" id="IPR018506">
    <property type="entry name" value="Cyt_B5_heme-BS"/>
</dbReference>
<dbReference type="InterPro" id="IPR051872">
    <property type="entry name" value="Cytochrome_b5/Flavoprotein_Rdt"/>
</dbReference>